<gene>
    <name evidence="3" type="ORF">GTK09_22180</name>
</gene>
<dbReference type="InterPro" id="IPR058625">
    <property type="entry name" value="MdtA-like_BSH"/>
</dbReference>
<dbReference type="Gene3D" id="2.40.30.170">
    <property type="match status" value="1"/>
</dbReference>
<feature type="domain" description="Multidrug resistance protein MdtA-like barrel-sandwich hybrid" evidence="2">
    <location>
        <begin position="74"/>
        <end position="239"/>
    </location>
</feature>
<dbReference type="Gene3D" id="2.40.50.100">
    <property type="match status" value="1"/>
</dbReference>
<dbReference type="AlphaFoldDB" id="A0A6N9TBS7"/>
<accession>A0A6N9TBS7</accession>
<comment type="caution">
    <text evidence="3">The sequence shown here is derived from an EMBL/GenBank/DDBJ whole genome shotgun (WGS) entry which is preliminary data.</text>
</comment>
<dbReference type="PANTHER" id="PTHR30438">
    <property type="entry name" value="36 KDA ANTIGEN-RELATED"/>
    <property type="match status" value="1"/>
</dbReference>
<name>A0A6N9TBS7_9HYPH</name>
<dbReference type="GO" id="GO:0005886">
    <property type="term" value="C:plasma membrane"/>
    <property type="evidence" value="ECO:0007669"/>
    <property type="project" value="TreeGrafter"/>
</dbReference>
<dbReference type="PANTHER" id="PTHR30438:SF2">
    <property type="entry name" value="MEMBRANE PROTEIN"/>
    <property type="match status" value="1"/>
</dbReference>
<reference evidence="3 4" key="1">
    <citation type="submission" date="2020-01" db="EMBL/GenBank/DDBJ databases">
        <title>Jiella pacifica sp. nov.</title>
        <authorList>
            <person name="Xue Z."/>
            <person name="Zhu S."/>
            <person name="Chen J."/>
            <person name="Yang J."/>
        </authorList>
    </citation>
    <scope>NUCLEOTIDE SEQUENCE [LARGE SCALE GENOMIC DNA]</scope>
    <source>
        <strain evidence="3 4">40Bstr34</strain>
    </source>
</reference>
<keyword evidence="4" id="KW-1185">Reference proteome</keyword>
<dbReference type="SUPFAM" id="SSF111369">
    <property type="entry name" value="HlyD-like secretion proteins"/>
    <property type="match status" value="1"/>
</dbReference>
<dbReference type="Pfam" id="PF25917">
    <property type="entry name" value="BSH_RND"/>
    <property type="match status" value="1"/>
</dbReference>
<dbReference type="EMBL" id="JAAAMG010000024">
    <property type="protein sequence ID" value="NDW07129.1"/>
    <property type="molecule type" value="Genomic_DNA"/>
</dbReference>
<organism evidence="3 4">
    <name type="scientific">Jiella pacifica</name>
    <dbReference type="NCBI Taxonomy" id="2696469"/>
    <lineage>
        <taxon>Bacteria</taxon>
        <taxon>Pseudomonadati</taxon>
        <taxon>Pseudomonadota</taxon>
        <taxon>Alphaproteobacteria</taxon>
        <taxon>Hyphomicrobiales</taxon>
        <taxon>Aurantimonadaceae</taxon>
        <taxon>Jiella</taxon>
    </lineage>
</organism>
<keyword evidence="1" id="KW-0175">Coiled coil</keyword>
<sequence length="353" mass="38019">MNNRFPTILCVLSALVAPDVLGPAAIPSSAWPFPRFMPAAAAESRLETLLDRLRGKKLPETIASSNGRIEAQEIDVAAKYSGRLAEMPVEEGDTVEAGQVIARLDDREYRAQLLGAQADVLRAESALAQAEALIAQRDSEKALAEASYNRIAELFHSGHTSAQSLDERRGALRTAEAAQRAAIAEKAQAQSSIAAAEAEVSRLNAVVGDMVITAPRRGRVQYKLARTGEVVAAGARIATLLDLTDVSMSLYLPAAAAGQVAVGDEARIILDPAPDYVIPASVTFVSADAQFTPKSVETMEEREKLVFRVKIRIPRELLARFERQVKGGVRGVGYVRTDPSASWPEQLQVKLPQ</sequence>
<evidence type="ECO:0000259" key="2">
    <source>
        <dbReference type="Pfam" id="PF25917"/>
    </source>
</evidence>
<feature type="coiled-coil region" evidence="1">
    <location>
        <begin position="179"/>
        <end position="206"/>
    </location>
</feature>
<proteinExistence type="predicted"/>
<protein>
    <submittedName>
        <fullName evidence="3">HlyD family efflux transporter periplasmic adaptor subunit</fullName>
    </submittedName>
</protein>
<dbReference type="Proteomes" id="UP000469011">
    <property type="component" value="Unassembled WGS sequence"/>
</dbReference>
<evidence type="ECO:0000313" key="3">
    <source>
        <dbReference type="EMBL" id="NDW07129.1"/>
    </source>
</evidence>
<evidence type="ECO:0000256" key="1">
    <source>
        <dbReference type="SAM" id="Coils"/>
    </source>
</evidence>
<evidence type="ECO:0000313" key="4">
    <source>
        <dbReference type="Proteomes" id="UP000469011"/>
    </source>
</evidence>